<reference evidence="2 3" key="1">
    <citation type="submission" date="2018-06" db="EMBL/GenBank/DDBJ databases">
        <title>Genomic Encyclopedia of Archaeal and Bacterial Type Strains, Phase II (KMG-II): from individual species to whole genera.</title>
        <authorList>
            <person name="Goeker M."/>
        </authorList>
    </citation>
    <scope>NUCLEOTIDE SEQUENCE [LARGE SCALE GENOMIC DNA]</scope>
    <source>
        <strain evidence="2 3">DSM 24525</strain>
    </source>
</reference>
<accession>A0A2W7HTL1</accession>
<comment type="caution">
    <text evidence="2">The sequence shown here is derived from an EMBL/GenBank/DDBJ whole genome shotgun (WGS) entry which is preliminary data.</text>
</comment>
<sequence length="220" mass="22806">MDHAKLPFRDRTDAGRRLGRLLAARGFAAPAVYALPRGGVPVAAEVAAALSAPLDLILARKLGAPGQPELAIGAVAEGSPPELVLDPEAVALTGADPAYLAREEAAALREIARRRARYLAGRDSIDPAGRCAILVDDGLATGATARAALRALRRRGPARLILAVPVGTPEACAALAAEADVVITLVESGIPRGIGGCYLDFHQLEDAEVIEALRQATHRA</sequence>
<dbReference type="OrthoDB" id="9810066at2"/>
<name>A0A2W7HTL1_9PROT</name>
<evidence type="ECO:0000313" key="3">
    <source>
        <dbReference type="Proteomes" id="UP000249688"/>
    </source>
</evidence>
<dbReference type="GO" id="GO:0016740">
    <property type="term" value="F:transferase activity"/>
    <property type="evidence" value="ECO:0007669"/>
    <property type="project" value="UniProtKB-KW"/>
</dbReference>
<dbReference type="SUPFAM" id="SSF53271">
    <property type="entry name" value="PRTase-like"/>
    <property type="match status" value="1"/>
</dbReference>
<dbReference type="Pfam" id="PF00156">
    <property type="entry name" value="Pribosyltran"/>
    <property type="match status" value="1"/>
</dbReference>
<evidence type="ECO:0000259" key="1">
    <source>
        <dbReference type="Pfam" id="PF00156"/>
    </source>
</evidence>
<proteinExistence type="predicted"/>
<feature type="domain" description="Phosphoribosyltransferase" evidence="1">
    <location>
        <begin position="30"/>
        <end position="199"/>
    </location>
</feature>
<dbReference type="RefSeq" id="WP_111400644.1">
    <property type="nucleotide sequence ID" value="NZ_QKYU01000053.1"/>
</dbReference>
<organism evidence="2 3">
    <name type="scientific">Humitalea rosea</name>
    <dbReference type="NCBI Taxonomy" id="990373"/>
    <lineage>
        <taxon>Bacteria</taxon>
        <taxon>Pseudomonadati</taxon>
        <taxon>Pseudomonadota</taxon>
        <taxon>Alphaproteobacteria</taxon>
        <taxon>Acetobacterales</taxon>
        <taxon>Roseomonadaceae</taxon>
        <taxon>Humitalea</taxon>
    </lineage>
</organism>
<dbReference type="AlphaFoldDB" id="A0A2W7HTL1"/>
<dbReference type="Proteomes" id="UP000249688">
    <property type="component" value="Unassembled WGS sequence"/>
</dbReference>
<keyword evidence="3" id="KW-1185">Reference proteome</keyword>
<dbReference type="InterPro" id="IPR029057">
    <property type="entry name" value="PRTase-like"/>
</dbReference>
<dbReference type="Gene3D" id="3.40.50.2020">
    <property type="match status" value="1"/>
</dbReference>
<evidence type="ECO:0000313" key="2">
    <source>
        <dbReference type="EMBL" id="PZW36929.1"/>
    </source>
</evidence>
<keyword evidence="2" id="KW-0808">Transferase</keyword>
<dbReference type="EMBL" id="QKYU01000053">
    <property type="protein sequence ID" value="PZW36929.1"/>
    <property type="molecule type" value="Genomic_DNA"/>
</dbReference>
<protein>
    <submittedName>
        <fullName evidence="2">Putative phosphoribosyl transferase</fullName>
    </submittedName>
</protein>
<dbReference type="Gene3D" id="3.30.1310.20">
    <property type="entry name" value="PRTase-like"/>
    <property type="match status" value="1"/>
</dbReference>
<dbReference type="InterPro" id="IPR000836">
    <property type="entry name" value="PRTase_dom"/>
</dbReference>
<gene>
    <name evidence="2" type="ORF">C8P66_1537</name>
</gene>